<proteinExistence type="predicted"/>
<protein>
    <recommendedName>
        <fullName evidence="2">Imelysin</fullName>
    </recommendedName>
</protein>
<name>A0AB39HNY9_9BACI</name>
<dbReference type="PROSITE" id="PS51257">
    <property type="entry name" value="PROKAR_LIPOPROTEIN"/>
    <property type="match status" value="1"/>
</dbReference>
<accession>A0AB39HNY9</accession>
<evidence type="ECO:0000313" key="1">
    <source>
        <dbReference type="EMBL" id="XDK33909.1"/>
    </source>
</evidence>
<sequence length="345" mass="39259">MNKFLKLSVSSIMVGGLLVGCGDLATIKNKEEVESDTVATDKIDEVVAEQEKDELLLWESSENFGEWITKSIEILEGDLDDPRIEQSGNDEGFTYYLKSEAISELKLEMRPWVEGKTIGEDMKNLVMLQSILGHLQFVRTSHLGYSGEAIEAVELVEQWEQTPDEMREANKYMKQLLHDLDIAVNHDGEGETYGVTHTLDGDKVLEMEKAWNGGAIPASDLEIEFFTYGDDLDSNYDSLESFVNELSKNWAHDSQFRVNQMDYTAEMQLVEQALYDIAYFENEIEELGLSEQFGDLQQTGFEMVVNDYDDRDTKIHDELAVKYEEILKVIIEESNGAFKDFESGD</sequence>
<organism evidence="1">
    <name type="scientific">Ornithinibacillus sp. 4-3</name>
    <dbReference type="NCBI Taxonomy" id="3231488"/>
    <lineage>
        <taxon>Bacteria</taxon>
        <taxon>Bacillati</taxon>
        <taxon>Bacillota</taxon>
        <taxon>Bacilli</taxon>
        <taxon>Bacillales</taxon>
        <taxon>Bacillaceae</taxon>
        <taxon>Ornithinibacillus</taxon>
    </lineage>
</organism>
<dbReference type="RefSeq" id="WP_368654587.1">
    <property type="nucleotide sequence ID" value="NZ_CP162599.1"/>
</dbReference>
<evidence type="ECO:0008006" key="2">
    <source>
        <dbReference type="Google" id="ProtNLM"/>
    </source>
</evidence>
<reference evidence="1" key="1">
    <citation type="submission" date="2024-07" db="EMBL/GenBank/DDBJ databases">
        <title>Halotolerant mesophilic bacterium Ornithinibacillus sp. 4-3, sp. nov., isolated from soil.</title>
        <authorList>
            <person name="Sidarenka A.V."/>
            <person name="Guliayeva D.E."/>
            <person name="Leanovich S.I."/>
            <person name="Hileuskaya K.S."/>
            <person name="Akhremchuk A.E."/>
            <person name="Sikolenko M.A."/>
            <person name="Valentovich L.N."/>
        </authorList>
    </citation>
    <scope>NUCLEOTIDE SEQUENCE</scope>
    <source>
        <strain evidence="1">4-3</strain>
    </source>
</reference>
<dbReference type="AlphaFoldDB" id="A0AB39HNY9"/>
<gene>
    <name evidence="1" type="ORF">AB4Y30_06020</name>
</gene>
<dbReference type="EMBL" id="CP162599">
    <property type="protein sequence ID" value="XDK33909.1"/>
    <property type="molecule type" value="Genomic_DNA"/>
</dbReference>